<feature type="compositionally biased region" description="Basic and acidic residues" evidence="1">
    <location>
        <begin position="544"/>
        <end position="562"/>
    </location>
</feature>
<feature type="compositionally biased region" description="Low complexity" evidence="1">
    <location>
        <begin position="1063"/>
        <end position="1073"/>
    </location>
</feature>
<feature type="compositionally biased region" description="Polar residues" evidence="1">
    <location>
        <begin position="510"/>
        <end position="523"/>
    </location>
</feature>
<feature type="compositionally biased region" description="Polar residues" evidence="1">
    <location>
        <begin position="138"/>
        <end position="163"/>
    </location>
</feature>
<feature type="region of interest" description="Disordered" evidence="1">
    <location>
        <begin position="647"/>
        <end position="668"/>
    </location>
</feature>
<feature type="compositionally biased region" description="Basic and acidic residues" evidence="1">
    <location>
        <begin position="585"/>
        <end position="599"/>
    </location>
</feature>
<feature type="compositionally biased region" description="Polar residues" evidence="1">
    <location>
        <begin position="1125"/>
        <end position="1136"/>
    </location>
</feature>
<feature type="region of interest" description="Disordered" evidence="1">
    <location>
        <begin position="1063"/>
        <end position="1099"/>
    </location>
</feature>
<feature type="region of interest" description="Disordered" evidence="1">
    <location>
        <begin position="1"/>
        <end position="110"/>
    </location>
</feature>
<feature type="region of interest" description="Disordered" evidence="1">
    <location>
        <begin position="1702"/>
        <end position="1801"/>
    </location>
</feature>
<feature type="region of interest" description="Disordered" evidence="1">
    <location>
        <begin position="123"/>
        <end position="172"/>
    </location>
</feature>
<feature type="region of interest" description="Disordered" evidence="1">
    <location>
        <begin position="210"/>
        <end position="232"/>
    </location>
</feature>
<feature type="region of interest" description="Disordered" evidence="1">
    <location>
        <begin position="1269"/>
        <end position="1309"/>
    </location>
</feature>
<feature type="compositionally biased region" description="Acidic residues" evidence="1">
    <location>
        <begin position="963"/>
        <end position="980"/>
    </location>
</feature>
<feature type="compositionally biased region" description="Polar residues" evidence="1">
    <location>
        <begin position="341"/>
        <end position="354"/>
    </location>
</feature>
<feature type="region of interest" description="Disordered" evidence="1">
    <location>
        <begin position="1117"/>
        <end position="1177"/>
    </location>
</feature>
<feature type="region of interest" description="Disordered" evidence="1">
    <location>
        <begin position="496"/>
        <end position="633"/>
    </location>
</feature>
<dbReference type="EMBL" id="JANBPU010000142">
    <property type="protein sequence ID" value="KAJ1915540.1"/>
    <property type="molecule type" value="Genomic_DNA"/>
</dbReference>
<evidence type="ECO:0000313" key="2">
    <source>
        <dbReference type="EMBL" id="KAJ1915540.1"/>
    </source>
</evidence>
<dbReference type="OrthoDB" id="533331at2759"/>
<feature type="compositionally biased region" description="Polar residues" evidence="1">
    <location>
        <begin position="212"/>
        <end position="229"/>
    </location>
</feature>
<dbReference type="Proteomes" id="UP001150538">
    <property type="component" value="Unassembled WGS sequence"/>
</dbReference>
<feature type="region of interest" description="Disordered" evidence="1">
    <location>
        <begin position="1592"/>
        <end position="1612"/>
    </location>
</feature>
<organism evidence="2 3">
    <name type="scientific">Mycoemilia scoparia</name>
    <dbReference type="NCBI Taxonomy" id="417184"/>
    <lineage>
        <taxon>Eukaryota</taxon>
        <taxon>Fungi</taxon>
        <taxon>Fungi incertae sedis</taxon>
        <taxon>Zoopagomycota</taxon>
        <taxon>Kickxellomycotina</taxon>
        <taxon>Kickxellomycetes</taxon>
        <taxon>Kickxellales</taxon>
        <taxon>Kickxellaceae</taxon>
        <taxon>Mycoemilia</taxon>
    </lineage>
</organism>
<keyword evidence="3" id="KW-1185">Reference proteome</keyword>
<name>A0A9W7ZY13_9FUNG</name>
<feature type="compositionally biased region" description="Polar residues" evidence="1">
    <location>
        <begin position="269"/>
        <end position="282"/>
    </location>
</feature>
<gene>
    <name evidence="2" type="ORF">H4219_004278</name>
</gene>
<evidence type="ECO:0000313" key="3">
    <source>
        <dbReference type="Proteomes" id="UP001150538"/>
    </source>
</evidence>
<feature type="compositionally biased region" description="Low complexity" evidence="1">
    <location>
        <begin position="1468"/>
        <end position="1480"/>
    </location>
</feature>
<proteinExistence type="predicted"/>
<feature type="compositionally biased region" description="Pro residues" evidence="1">
    <location>
        <begin position="1596"/>
        <end position="1607"/>
    </location>
</feature>
<feature type="compositionally biased region" description="Polar residues" evidence="1">
    <location>
        <begin position="865"/>
        <end position="874"/>
    </location>
</feature>
<reference evidence="2" key="1">
    <citation type="submission" date="2022-07" db="EMBL/GenBank/DDBJ databases">
        <title>Phylogenomic reconstructions and comparative analyses of Kickxellomycotina fungi.</title>
        <authorList>
            <person name="Reynolds N.K."/>
            <person name="Stajich J.E."/>
            <person name="Barry K."/>
            <person name="Grigoriev I.V."/>
            <person name="Crous P."/>
            <person name="Smith M.E."/>
        </authorList>
    </citation>
    <scope>NUCLEOTIDE SEQUENCE</scope>
    <source>
        <strain evidence="2">NBRC 100468</strain>
    </source>
</reference>
<protein>
    <submittedName>
        <fullName evidence="2">Uncharacterized protein</fullName>
    </submittedName>
</protein>
<feature type="region of interest" description="Disordered" evidence="1">
    <location>
        <begin position="1189"/>
        <end position="1213"/>
    </location>
</feature>
<feature type="compositionally biased region" description="Basic and acidic residues" evidence="1">
    <location>
        <begin position="1154"/>
        <end position="1177"/>
    </location>
</feature>
<feature type="compositionally biased region" description="Polar residues" evidence="1">
    <location>
        <begin position="617"/>
        <end position="633"/>
    </location>
</feature>
<feature type="compositionally biased region" description="Polar residues" evidence="1">
    <location>
        <begin position="1791"/>
        <end position="1801"/>
    </location>
</feature>
<feature type="compositionally biased region" description="Basic and acidic residues" evidence="1">
    <location>
        <begin position="355"/>
        <end position="364"/>
    </location>
</feature>
<comment type="caution">
    <text evidence="2">The sequence shown here is derived from an EMBL/GenBank/DDBJ whole genome shotgun (WGS) entry which is preliminary data.</text>
</comment>
<accession>A0A9W7ZY13</accession>
<feature type="region of interest" description="Disordered" evidence="1">
    <location>
        <begin position="768"/>
        <end position="891"/>
    </location>
</feature>
<feature type="region of interest" description="Disordered" evidence="1">
    <location>
        <begin position="1463"/>
        <end position="1490"/>
    </location>
</feature>
<feature type="compositionally biased region" description="Basic and acidic residues" evidence="1">
    <location>
        <begin position="20"/>
        <end position="37"/>
    </location>
</feature>
<feature type="region of interest" description="Disordered" evidence="1">
    <location>
        <begin position="911"/>
        <end position="934"/>
    </location>
</feature>
<evidence type="ECO:0000256" key="1">
    <source>
        <dbReference type="SAM" id="MobiDB-lite"/>
    </source>
</evidence>
<feature type="compositionally biased region" description="Low complexity" evidence="1">
    <location>
        <begin position="1137"/>
        <end position="1150"/>
    </location>
</feature>
<sequence length="1801" mass="198119">MSTHSFGQDYAGGDSSQRPPADKGFRHAVERPEHEASDEYLNSSDEELASVMRSMRIKPRLSPASPKNRHYQTSTNSSSRSPPPVPPLPVFHHRPRKEGHATQEKSPSTYDATLLSQERERQYIQTTSPSSGWPLAQPGSSNYPRSDSYSQTIDTSTPTNTADGLSKHPSPREFYSIIDTHPQTTTFSAIPISIETTSVFTNILSEPFPASQPAQQYQHHVSGSSQIPHNYSPLVRNEDITASSEPPLEAFGTRPGHGITVPSRDSPASWEQESHGQGSANRSPIGKLLDLHRSPAHSPSGYELRDHSKNAPMSPLSKSKFFKDHSISHALNPVASVPEIGSSSPLSGRISQHMTEPHSPERSGNHLPGIYTGSQNITLHNKPLKSYMPKGSLPLNELANEYSRSPNLETTSAATTSHRPQLRPQISASIIDAQPAAIPNVSIGELENAQRKYTELNNRPQVFSKTSIHALLNSSETDSLDSPGVISDTEDMLTENSTQNPFAFSDVDTKPNTSVPPRSQDAIQDQEDNSPLIPELVNMSPSSDLHKEDSYHQKGTKSHNEAEVGAYSGKLPLDRDSRLQGTGDISKESRDSIKPERNYNDNVYSQHYTGKGDEPAHSSTHTISSGSMMSQNSIGDTDLAMVSARMSLSSSISGEHSETPPQLQNSERRFELSSKLIDRLGSEKSRIQEPEDEVLDYYRQNLTTPGSRLSWEQEEEILRSQPSLSKLISDEISTTDMASIPVSNNRGYTIQKSKTTVFESVDKDSFSAASSFTQSTPMAKTPASYYSPEGIPMESSNAEDFQPPNLRLPPHPSDNETHDNSKVTGSRVKTESAHSSATDTNESAASGNAGSRHVYPTPETKNDSRFTSSTNNSVDAGFPSAPGVSNSTNPFSDAKLVQAEKARIEAEELYKLRSKAPSSPSNKPKRPSQTNSVINITRNVASDTALTKPYDKVGGIERIETEESLEDVEAPFDKTDDDSLNGDTSESGYKDWHNHLHINMKRGLQQPDLPDSQNENLYASNEIYSNVDPVLDAHNDTGSEMIDYIQLVELQAVSSGMGSIEYDSSYDGSSDSYESIHHPKESPLNSGEDETGYYALQPPTRNGRRMAVIDWMVKRSDIGGPKSEGVQSNQRGSSIIKSAAPKSHSPSKESLVSHGKDDISKHDQRPEDSGNELDPHYSKRLGQQTFEHMPEDSGFADDPLNQAGSAHGYSPFRNLEQGFDQQNASNTEVIVSTVLPHNNEGRHSRHRSVIDMVAKSKGHTRRQHSLGKVTIAGDDTPSSGTRESVENLPPGSSSAKSDALTRASVPNSSKACSVKSPTLGHCTSTHSDRKYILSLASEIPLQIMNKAGELELALCREEEDYLSHQECQFCPQSLRTELNHLVKKLLLIQQAVSMLPSKHSPSEEARIAQELDGLFNDPNQLYVAPAELLLYIRESGLNFTFPHLARRLDWEYRHPKQIYVRRQTEPYDSASDSEASALDEPGTAQNQPVPPNIILSAAAIPKSTIRRAQQREDHTNHHRGINAHLQYMSVINQLMVVALRIYHRIDHEGNDFGQKDHRFIAHQLSVLYQSLGGDFKKYKKPIESAFEKIKTQVANPTPPPSPHPPTKPISTEPKELSVESITWLKNILSDLIADALYQCTTSIPLIESRFFQLQKGYYESKQQQVYGLSGEKGQGTSIINWKVPSPIRGLPTRPILNYISRELPPPSKKRHGHNRDGAWGRGGATGRGNIDAKKGGNNLSEKGKANKTLVGMAAGPIGGQAKGPPRPPLPAFFAERRGPSSPRKHNHRDQGTSTNSTIDYE</sequence>
<feature type="region of interest" description="Disordered" evidence="1">
    <location>
        <begin position="333"/>
        <end position="372"/>
    </location>
</feature>
<feature type="region of interest" description="Disordered" evidence="1">
    <location>
        <begin position="245"/>
        <end position="317"/>
    </location>
</feature>
<feature type="compositionally biased region" description="Polar residues" evidence="1">
    <location>
        <begin position="833"/>
        <end position="849"/>
    </location>
</feature>
<feature type="region of interest" description="Disordered" evidence="1">
    <location>
        <begin position="963"/>
        <end position="983"/>
    </location>
</feature>